<name>A0A1U9LJR9_9PROT</name>
<dbReference type="AlphaFoldDB" id="A0A1U9LJR9"/>
<organism evidence="1 2">
    <name type="scientific">Acetobacter persici</name>
    <dbReference type="NCBI Taxonomy" id="1076596"/>
    <lineage>
        <taxon>Bacteria</taxon>
        <taxon>Pseudomonadati</taxon>
        <taxon>Pseudomonadota</taxon>
        <taxon>Alphaproteobacteria</taxon>
        <taxon>Acetobacterales</taxon>
        <taxon>Acetobacteraceae</taxon>
        <taxon>Acetobacter</taxon>
    </lineage>
</organism>
<evidence type="ECO:0000313" key="1">
    <source>
        <dbReference type="EMBL" id="AQT06648.1"/>
    </source>
</evidence>
<dbReference type="EMBL" id="CP014688">
    <property type="protein sequence ID" value="AQT06648.1"/>
    <property type="molecule type" value="Genomic_DNA"/>
</dbReference>
<reference evidence="1 2" key="1">
    <citation type="submission" date="2016-03" db="EMBL/GenBank/DDBJ databases">
        <title>Acetic acid bacteria sequencing.</title>
        <authorList>
            <person name="Brandt J."/>
            <person name="Jakob F."/>
            <person name="Vogel R.F."/>
        </authorList>
    </citation>
    <scope>NUCLEOTIDE SEQUENCE [LARGE SCALE GENOMIC DNA]</scope>
    <source>
        <strain evidence="1 2">TMW2.1084</strain>
        <plasmid evidence="2">pac1084_1</plasmid>
    </source>
</reference>
<sequence length="261" mass="29267">MMWGSLLKKDTRPFTLILQDDDTRIFSQSVGCPISPSEEEFGQMMLVHHEMGHVLLKHSQKSRRHNGSGQDVLEEGYCDAFGMALTIALTKDVHAARKIASVRSDYLVLRRNSARSAELKSLAPGGGDFTARCQAGDTVLASLNYILCGDAMEYVIRRWLEEPWDADINACSLVAMDWVKANSLTPEKVSDIAVQAMSDIISITGPKISFTVKAFMLSNLMRQERRLLKNKRDKSKRPSPLGWMNLSGTETMYQNIDEVHQ</sequence>
<accession>A0A1U9LJR9</accession>
<evidence type="ECO:0000313" key="2">
    <source>
        <dbReference type="Proteomes" id="UP000189055"/>
    </source>
</evidence>
<protein>
    <submittedName>
        <fullName evidence="1">Uncharacterized protein</fullName>
    </submittedName>
</protein>
<proteinExistence type="predicted"/>
<keyword evidence="1" id="KW-0614">Plasmid</keyword>
<dbReference type="Proteomes" id="UP000189055">
    <property type="component" value="Plasmid pAC1084_1"/>
</dbReference>
<gene>
    <name evidence="1" type="ORF">A0U91_16720</name>
</gene>
<dbReference type="KEGG" id="aper:A0U91_16720"/>
<geneLocation type="plasmid" evidence="2">
    <name>pac1084_1</name>
</geneLocation>